<dbReference type="EMBL" id="FOHB01000008">
    <property type="protein sequence ID" value="SES46304.1"/>
    <property type="molecule type" value="Genomic_DNA"/>
</dbReference>
<name>A0A1H9XJL5_9MICO</name>
<proteinExistence type="predicted"/>
<evidence type="ECO:0000313" key="3">
    <source>
        <dbReference type="Proteomes" id="UP000199019"/>
    </source>
</evidence>
<reference evidence="3" key="1">
    <citation type="submission" date="2016-10" db="EMBL/GenBank/DDBJ databases">
        <authorList>
            <person name="Varghese N."/>
            <person name="Submissions S."/>
        </authorList>
    </citation>
    <scope>NUCLEOTIDE SEQUENCE [LARGE SCALE GENOMIC DNA]</scope>
    <source>
        <strain evidence="3">CGMCC 1.6963</strain>
    </source>
</reference>
<accession>A0A1H9XJL5</accession>
<feature type="transmembrane region" description="Helical" evidence="1">
    <location>
        <begin position="151"/>
        <end position="174"/>
    </location>
</feature>
<sequence>MRKTMDKLVSWTGLIVAVVLLVAGGLLTWASNFVADNVKQQFSAQNITMPVAAAFPKGQEKYLAPYAGQPLENGQQAKAYADHYILAHMNAQSGGKTYSQVSGEFMQMAKDPAADKAEVAKMGELRQTLFMGNTLRGLLLYGYAFDTIGRIAGFAAIGAFVGAGLLFALSIMGLRHAARVREESPASQPRVQANPATA</sequence>
<protein>
    <submittedName>
        <fullName evidence="2">Uncharacterized protein</fullName>
    </submittedName>
</protein>
<keyword evidence="1" id="KW-0472">Membrane</keyword>
<dbReference type="STRING" id="587636.SAMN05216199_3932"/>
<evidence type="ECO:0000256" key="1">
    <source>
        <dbReference type="SAM" id="Phobius"/>
    </source>
</evidence>
<keyword evidence="1" id="KW-1133">Transmembrane helix</keyword>
<dbReference type="RefSeq" id="WP_091761891.1">
    <property type="nucleotide sequence ID" value="NZ_FOHB01000008.1"/>
</dbReference>
<evidence type="ECO:0000313" key="2">
    <source>
        <dbReference type="EMBL" id="SES46304.1"/>
    </source>
</evidence>
<dbReference type="Proteomes" id="UP000199019">
    <property type="component" value="Unassembled WGS sequence"/>
</dbReference>
<dbReference type="AlphaFoldDB" id="A0A1H9XJL5"/>
<dbReference type="OrthoDB" id="3378428at2"/>
<keyword evidence="3" id="KW-1185">Reference proteome</keyword>
<organism evidence="2 3">
    <name type="scientific">Pedococcus cremeus</name>
    <dbReference type="NCBI Taxonomy" id="587636"/>
    <lineage>
        <taxon>Bacteria</taxon>
        <taxon>Bacillati</taxon>
        <taxon>Actinomycetota</taxon>
        <taxon>Actinomycetes</taxon>
        <taxon>Micrococcales</taxon>
        <taxon>Intrasporangiaceae</taxon>
        <taxon>Pedococcus</taxon>
    </lineage>
</organism>
<gene>
    <name evidence="2" type="ORF">SAMN05216199_3932</name>
</gene>
<keyword evidence="1" id="KW-0812">Transmembrane</keyword>